<gene>
    <name evidence="1" type="ORF">Pmani_027951</name>
</gene>
<dbReference type="EMBL" id="JAWZYT010003170">
    <property type="protein sequence ID" value="KAK4299808.1"/>
    <property type="molecule type" value="Genomic_DNA"/>
</dbReference>
<accession>A0AAE1TVA6</accession>
<keyword evidence="2" id="KW-1185">Reference proteome</keyword>
<comment type="caution">
    <text evidence="1">The sequence shown here is derived from an EMBL/GenBank/DDBJ whole genome shotgun (WGS) entry which is preliminary data.</text>
</comment>
<evidence type="ECO:0000313" key="2">
    <source>
        <dbReference type="Proteomes" id="UP001292094"/>
    </source>
</evidence>
<sequence length="339" mass="38390">MGGNKVPVWGTLKDTTLSDPPPYLIPILTHFQSIYLAKLIPWGSRNGPACSPQVPEASPMSNTRGYSEKSRGEAQVFSSLFFLSPTPPTLHLGYLRHPSYDATFVSYTTLSPSQRYDHVLYLRHPSYDIPYATTTYSTIIIYTTSLPSRRYDHVLYLRQPPYYATHLTLRPRAPPSLGTRRRHLLNTATSYSTLNTAASYFTLFTRPMMLPTLRIDHVLHLRQPCGEAKYIVPPFFPTLPSTTLIALPTFHVCAALDLFALPYPTYQGRYLPRRVSLHALQSPVFYVFDAIPLALTQQPDYNSLKDAIIASNDMFEQEYLGILKDVQLDGHHEPGNEDH</sequence>
<proteinExistence type="predicted"/>
<dbReference type="Proteomes" id="UP001292094">
    <property type="component" value="Unassembled WGS sequence"/>
</dbReference>
<protein>
    <submittedName>
        <fullName evidence="1">Uncharacterized protein</fullName>
    </submittedName>
</protein>
<name>A0AAE1TVA6_9EUCA</name>
<dbReference type="AlphaFoldDB" id="A0AAE1TVA6"/>
<reference evidence="1" key="1">
    <citation type="submission" date="2023-11" db="EMBL/GenBank/DDBJ databases">
        <title>Genome assemblies of two species of porcelain crab, Petrolisthes cinctipes and Petrolisthes manimaculis (Anomura: Porcellanidae).</title>
        <authorList>
            <person name="Angst P."/>
        </authorList>
    </citation>
    <scope>NUCLEOTIDE SEQUENCE</scope>
    <source>
        <strain evidence="1">PB745_02</strain>
        <tissue evidence="1">Gill</tissue>
    </source>
</reference>
<evidence type="ECO:0000313" key="1">
    <source>
        <dbReference type="EMBL" id="KAK4299808.1"/>
    </source>
</evidence>
<organism evidence="1 2">
    <name type="scientific">Petrolisthes manimaculis</name>
    <dbReference type="NCBI Taxonomy" id="1843537"/>
    <lineage>
        <taxon>Eukaryota</taxon>
        <taxon>Metazoa</taxon>
        <taxon>Ecdysozoa</taxon>
        <taxon>Arthropoda</taxon>
        <taxon>Crustacea</taxon>
        <taxon>Multicrustacea</taxon>
        <taxon>Malacostraca</taxon>
        <taxon>Eumalacostraca</taxon>
        <taxon>Eucarida</taxon>
        <taxon>Decapoda</taxon>
        <taxon>Pleocyemata</taxon>
        <taxon>Anomura</taxon>
        <taxon>Galatheoidea</taxon>
        <taxon>Porcellanidae</taxon>
        <taxon>Petrolisthes</taxon>
    </lineage>
</organism>